<keyword evidence="3" id="KW-1185">Reference proteome</keyword>
<evidence type="ECO:0008006" key="4">
    <source>
        <dbReference type="Google" id="ProtNLM"/>
    </source>
</evidence>
<name>A0A226GRI4_9FLAO</name>
<proteinExistence type="predicted"/>
<dbReference type="PROSITE" id="PS51257">
    <property type="entry name" value="PROKAR_LIPOPROTEIN"/>
    <property type="match status" value="1"/>
</dbReference>
<keyword evidence="1" id="KW-0732">Signal</keyword>
<dbReference type="RefSeq" id="WP_089051929.1">
    <property type="nucleotide sequence ID" value="NZ_FXTV01000005.1"/>
</dbReference>
<dbReference type="EMBL" id="MUGW01000072">
    <property type="protein sequence ID" value="OXA83960.1"/>
    <property type="molecule type" value="Genomic_DNA"/>
</dbReference>
<accession>A0A226GRI4</accession>
<organism evidence="2 3">
    <name type="scientific">Flavobacterium hercynium</name>
    <dbReference type="NCBI Taxonomy" id="387094"/>
    <lineage>
        <taxon>Bacteria</taxon>
        <taxon>Pseudomonadati</taxon>
        <taxon>Bacteroidota</taxon>
        <taxon>Flavobacteriia</taxon>
        <taxon>Flavobacteriales</taxon>
        <taxon>Flavobacteriaceae</taxon>
        <taxon>Flavobacterium</taxon>
    </lineage>
</organism>
<comment type="caution">
    <text evidence="2">The sequence shown here is derived from an EMBL/GenBank/DDBJ whole genome shotgun (WGS) entry which is preliminary data.</text>
</comment>
<evidence type="ECO:0000313" key="2">
    <source>
        <dbReference type="EMBL" id="OXA83960.1"/>
    </source>
</evidence>
<reference evidence="2 3" key="1">
    <citation type="submission" date="2016-11" db="EMBL/GenBank/DDBJ databases">
        <title>Whole genomes of Flavobacteriaceae.</title>
        <authorList>
            <person name="Stine C."/>
            <person name="Li C."/>
            <person name="Tadesse D."/>
        </authorList>
    </citation>
    <scope>NUCLEOTIDE SEQUENCE [LARGE SCALE GENOMIC DNA]</scope>
    <source>
        <strain evidence="2 3">DSM 18292</strain>
    </source>
</reference>
<evidence type="ECO:0000256" key="1">
    <source>
        <dbReference type="SAM" id="SignalP"/>
    </source>
</evidence>
<evidence type="ECO:0000313" key="3">
    <source>
        <dbReference type="Proteomes" id="UP000198345"/>
    </source>
</evidence>
<sequence length="177" mass="19663">MKKILTLFAVVGLMAFSSCTGSDGPVGPQGEPGQDGLIAEVFELKNINFALDNGAYIIRQNLNPVIVDSDVILIYRLDGTINPTTPIWQQIPRTVFTDAGEFDYDFDFSKQDFSIYARGTYNLALTPQFINNQTFRIVIIPGAFSTTGKSVNKADYSDYNAVIKQYNIDDSNVKRLN</sequence>
<dbReference type="AlphaFoldDB" id="A0A226GRI4"/>
<gene>
    <name evidence="2" type="ORF">B0A66_21650</name>
</gene>
<protein>
    <recommendedName>
        <fullName evidence="4">Collagen-like protein</fullName>
    </recommendedName>
</protein>
<dbReference type="OrthoDB" id="1524444at2"/>
<dbReference type="Proteomes" id="UP000198345">
    <property type="component" value="Unassembled WGS sequence"/>
</dbReference>
<feature type="signal peptide" evidence="1">
    <location>
        <begin position="1"/>
        <end position="22"/>
    </location>
</feature>
<feature type="chain" id="PRO_5012443487" description="Collagen-like protein" evidence="1">
    <location>
        <begin position="23"/>
        <end position="177"/>
    </location>
</feature>